<comment type="caution">
    <text evidence="2">The sequence shown here is derived from an EMBL/GenBank/DDBJ whole genome shotgun (WGS) entry which is preliminary data.</text>
</comment>
<protein>
    <submittedName>
        <fullName evidence="2">Alpha/Beta hydrolase protein</fullName>
    </submittedName>
</protein>
<dbReference type="GO" id="GO:0016787">
    <property type="term" value="F:hydrolase activity"/>
    <property type="evidence" value="ECO:0007669"/>
    <property type="project" value="UniProtKB-KW"/>
</dbReference>
<name>A0ABR4I0X8_9EURO</name>
<dbReference type="PANTHER" id="PTHR43433:SF10">
    <property type="entry name" value="AB HYDROLASE-1 DOMAIN-CONTAINING PROTEIN"/>
    <property type="match status" value="1"/>
</dbReference>
<organism evidence="2 3">
    <name type="scientific">Aspergillus cavernicola</name>
    <dbReference type="NCBI Taxonomy" id="176166"/>
    <lineage>
        <taxon>Eukaryota</taxon>
        <taxon>Fungi</taxon>
        <taxon>Dikarya</taxon>
        <taxon>Ascomycota</taxon>
        <taxon>Pezizomycotina</taxon>
        <taxon>Eurotiomycetes</taxon>
        <taxon>Eurotiomycetidae</taxon>
        <taxon>Eurotiales</taxon>
        <taxon>Aspergillaceae</taxon>
        <taxon>Aspergillus</taxon>
        <taxon>Aspergillus subgen. Nidulantes</taxon>
    </lineage>
</organism>
<accession>A0ABR4I0X8</accession>
<keyword evidence="2" id="KW-0378">Hydrolase</keyword>
<dbReference type="SUPFAM" id="SSF53474">
    <property type="entry name" value="alpha/beta-Hydrolases"/>
    <property type="match status" value="1"/>
</dbReference>
<keyword evidence="3" id="KW-1185">Reference proteome</keyword>
<reference evidence="2 3" key="1">
    <citation type="submission" date="2024-07" db="EMBL/GenBank/DDBJ databases">
        <title>Section-level genome sequencing and comparative genomics of Aspergillus sections Usti and Cavernicolus.</title>
        <authorList>
            <consortium name="Lawrence Berkeley National Laboratory"/>
            <person name="Nybo J.L."/>
            <person name="Vesth T.C."/>
            <person name="Theobald S."/>
            <person name="Frisvad J.C."/>
            <person name="Larsen T.O."/>
            <person name="Kjaerboelling I."/>
            <person name="Rothschild-Mancinelli K."/>
            <person name="Lyhne E.K."/>
            <person name="Kogle M.E."/>
            <person name="Barry K."/>
            <person name="Clum A."/>
            <person name="Na H."/>
            <person name="Ledsgaard L."/>
            <person name="Lin J."/>
            <person name="Lipzen A."/>
            <person name="Kuo A."/>
            <person name="Riley R."/>
            <person name="Mondo S."/>
            <person name="LaButti K."/>
            <person name="Haridas S."/>
            <person name="Pangalinan J."/>
            <person name="Salamov A.A."/>
            <person name="Simmons B.A."/>
            <person name="Magnuson J.K."/>
            <person name="Chen J."/>
            <person name="Drula E."/>
            <person name="Henrissat B."/>
            <person name="Wiebenga A."/>
            <person name="Lubbers R.J."/>
            <person name="Gomes A.C."/>
            <person name="Makela M.R."/>
            <person name="Stajich J."/>
            <person name="Grigoriev I.V."/>
            <person name="Mortensen U.H."/>
            <person name="De vries R.P."/>
            <person name="Baker S.E."/>
            <person name="Andersen M.R."/>
        </authorList>
    </citation>
    <scope>NUCLEOTIDE SEQUENCE [LARGE SCALE GENOMIC DNA]</scope>
    <source>
        <strain evidence="2 3">CBS 600.67</strain>
    </source>
</reference>
<dbReference type="Gene3D" id="3.40.50.1820">
    <property type="entry name" value="alpha/beta hydrolase"/>
    <property type="match status" value="1"/>
</dbReference>
<evidence type="ECO:0000313" key="3">
    <source>
        <dbReference type="Proteomes" id="UP001610335"/>
    </source>
</evidence>
<dbReference type="InterPro" id="IPR000073">
    <property type="entry name" value="AB_hydrolase_1"/>
</dbReference>
<dbReference type="Proteomes" id="UP001610335">
    <property type="component" value="Unassembled WGS sequence"/>
</dbReference>
<gene>
    <name evidence="2" type="ORF">BDW59DRAFT_181164</name>
</gene>
<evidence type="ECO:0000313" key="2">
    <source>
        <dbReference type="EMBL" id="KAL2821407.1"/>
    </source>
</evidence>
<sequence>MPPSSTTPPLALISSPRFHRRTTLSTAHGPLTISFADIGCATGPALLFLPGMFASRYLGTPMHILAERAGVRLLVIDRPGMGTSTDVPLAQRIDVWVDMLPQLLGQLDIPRVSLVAHSAGAIYLLNTLVRCRAVVRPAVFFLAPWVDPAHSRVTAMQIAQYLPIKAFSMWHHIPRFFVTQASPVLASSGAVMRRVSSSRASTSQTGEEDRTFLDANWRRVERDYGVSREESAELTRLAVNSMFAENTVGANSEALQCLRKGDGADWGVYSDYGSCVRALGGSGQAGLAGGGVISRTYFAAQDALVGSRGQRYFEEGWKAQGVQGVEFFSRVIDGTDHDTVIQSVEVWEEILTLVAEDSGL</sequence>
<dbReference type="EMBL" id="JBFXLS010000063">
    <property type="protein sequence ID" value="KAL2821407.1"/>
    <property type="molecule type" value="Genomic_DNA"/>
</dbReference>
<dbReference type="InterPro" id="IPR029058">
    <property type="entry name" value="AB_hydrolase_fold"/>
</dbReference>
<proteinExistence type="predicted"/>
<feature type="domain" description="AB hydrolase-1" evidence="1">
    <location>
        <begin position="46"/>
        <end position="337"/>
    </location>
</feature>
<dbReference type="Pfam" id="PF12697">
    <property type="entry name" value="Abhydrolase_6"/>
    <property type="match status" value="1"/>
</dbReference>
<dbReference type="PANTHER" id="PTHR43433">
    <property type="entry name" value="HYDROLASE, ALPHA/BETA FOLD FAMILY PROTEIN"/>
    <property type="match status" value="1"/>
</dbReference>
<evidence type="ECO:0000259" key="1">
    <source>
        <dbReference type="Pfam" id="PF12697"/>
    </source>
</evidence>
<dbReference type="InterPro" id="IPR050471">
    <property type="entry name" value="AB_hydrolase"/>
</dbReference>